<dbReference type="PROSITE" id="PS00375">
    <property type="entry name" value="UDPGT"/>
    <property type="match status" value="1"/>
</dbReference>
<dbReference type="PANTHER" id="PTHR48049:SF60">
    <property type="entry name" value="UDP-GLYCOSYLTRANSFERASE 91B1"/>
    <property type="match status" value="1"/>
</dbReference>
<gene>
    <name evidence="5" type="ORF">PAHAL_2G382500</name>
</gene>
<keyword evidence="2 3" id="KW-0808">Transferase</keyword>
<dbReference type="Pfam" id="PF00201">
    <property type="entry name" value="UDPGT"/>
    <property type="match status" value="1"/>
</dbReference>
<dbReference type="GO" id="GO:0035251">
    <property type="term" value="F:UDP-glucosyltransferase activity"/>
    <property type="evidence" value="ECO:0007669"/>
    <property type="project" value="InterPro"/>
</dbReference>
<name>A0A2S3H2I6_9POAL</name>
<dbReference type="Gene3D" id="3.40.50.2000">
    <property type="entry name" value="Glycogen Phosphorylase B"/>
    <property type="match status" value="2"/>
</dbReference>
<dbReference type="Proteomes" id="UP000243499">
    <property type="component" value="Chromosome 2"/>
</dbReference>
<organism evidence="5">
    <name type="scientific">Panicum hallii</name>
    <dbReference type="NCBI Taxonomy" id="206008"/>
    <lineage>
        <taxon>Eukaryota</taxon>
        <taxon>Viridiplantae</taxon>
        <taxon>Streptophyta</taxon>
        <taxon>Embryophyta</taxon>
        <taxon>Tracheophyta</taxon>
        <taxon>Spermatophyta</taxon>
        <taxon>Magnoliopsida</taxon>
        <taxon>Liliopsida</taxon>
        <taxon>Poales</taxon>
        <taxon>Poaceae</taxon>
        <taxon>PACMAD clade</taxon>
        <taxon>Panicoideae</taxon>
        <taxon>Panicodae</taxon>
        <taxon>Paniceae</taxon>
        <taxon>Panicinae</taxon>
        <taxon>Panicum</taxon>
        <taxon>Panicum sect. Panicum</taxon>
    </lineage>
</organism>
<proteinExistence type="inferred from homology"/>
<dbReference type="FunFam" id="3.40.50.2000:FF:000037">
    <property type="entry name" value="Glycosyltransferase"/>
    <property type="match status" value="1"/>
</dbReference>
<dbReference type="EMBL" id="CM008047">
    <property type="protein sequence ID" value="PAN14075.1"/>
    <property type="molecule type" value="Genomic_DNA"/>
</dbReference>
<evidence type="ECO:0000313" key="5">
    <source>
        <dbReference type="EMBL" id="PAN14075.1"/>
    </source>
</evidence>
<dbReference type="InterPro" id="IPR002213">
    <property type="entry name" value="UDP_glucos_trans"/>
</dbReference>
<dbReference type="EC" id="2.4.1.-" evidence="4"/>
<comment type="similarity">
    <text evidence="1 3">Belongs to the UDP-glycosyltransferase family.</text>
</comment>
<dbReference type="CDD" id="cd03784">
    <property type="entry name" value="GT1_Gtf-like"/>
    <property type="match status" value="1"/>
</dbReference>
<dbReference type="PANTHER" id="PTHR48049">
    <property type="entry name" value="GLYCOSYLTRANSFERASE"/>
    <property type="match status" value="1"/>
</dbReference>
<evidence type="ECO:0000256" key="4">
    <source>
        <dbReference type="RuleBase" id="RU362057"/>
    </source>
</evidence>
<dbReference type="AlphaFoldDB" id="A0A2S3H2I6"/>
<evidence type="ECO:0000256" key="2">
    <source>
        <dbReference type="ARBA" id="ARBA00022679"/>
    </source>
</evidence>
<evidence type="ECO:0000256" key="1">
    <source>
        <dbReference type="ARBA" id="ARBA00009995"/>
    </source>
</evidence>
<dbReference type="Gramene" id="PAN14075">
    <property type="protein sequence ID" value="PAN14075"/>
    <property type="gene ID" value="PAHAL_2G382500"/>
</dbReference>
<dbReference type="InterPro" id="IPR035595">
    <property type="entry name" value="UDP_glycos_trans_CS"/>
</dbReference>
<protein>
    <recommendedName>
        <fullName evidence="4">Glycosyltransferase</fullName>
        <ecNumber evidence="4">2.4.1.-</ecNumber>
    </recommendedName>
</protein>
<sequence length="437" mass="47652">MTGPADESSGQQQQQLHVAIFPWLAFGHLLPCHELAERLASRGQRVSFVSTPRILARLRPVAPAAASLLDFVALPFPRVDGLPEGVEATSDVPAGMAELHREALDRLAPAFSAFLDAADASGNKVDWVLLDSFHASIADVAHEHKVPCILNMPYSAASSIDYGVPDPKDLDNPLTPAVIRRFVQTFEKCKLIAYRSSFEVEPESMPLLAKIFGKPVIPVGVLPPLAAADAAHDGDASLSWLDEQPSKSVVFVGFGSEYPMTLRQLHEIAAGLELAGTRFLWALKRPGGVAPEEDLLPPGFEERTRGRGSVVTGWVPQTSILGHAAVGAFMMHSGWGSTIEGLQYGQPMVMMPVLGDHLSTSRVMHERKIGVRVHKEKGDEAFLGDNIARAIRAVMVDEESKGIYAANAKKMQEIVEDEKCHHRYIDDFIQCLRAHKN</sequence>
<keyword evidence="3" id="KW-0328">Glycosyltransferase</keyword>
<reference evidence="5" key="1">
    <citation type="submission" date="2018-04" db="EMBL/GenBank/DDBJ databases">
        <title>WGS assembly of Panicum hallii.</title>
        <authorList>
            <person name="Lovell J."/>
            <person name="Jenkins J."/>
            <person name="Lowry D."/>
            <person name="Mamidi S."/>
            <person name="Sreedasyam A."/>
            <person name="Weng X."/>
            <person name="Barry K."/>
            <person name="Bonette J."/>
            <person name="Campitelli B."/>
            <person name="Daum C."/>
            <person name="Gordon S."/>
            <person name="Gould B."/>
            <person name="Lipzen A."/>
            <person name="Macqueen A."/>
            <person name="Palacio-Mejia J."/>
            <person name="Plott C."/>
            <person name="Shakirov E."/>
            <person name="Shu S."/>
            <person name="Yoshinaga Y."/>
            <person name="Zane M."/>
            <person name="Rokhsar D."/>
            <person name="Grimwood J."/>
            <person name="Schmutz J."/>
            <person name="Juenger T."/>
        </authorList>
    </citation>
    <scope>NUCLEOTIDE SEQUENCE [LARGE SCALE GENOMIC DNA]</scope>
    <source>
        <strain evidence="5">FIL2</strain>
    </source>
</reference>
<dbReference type="SUPFAM" id="SSF53756">
    <property type="entry name" value="UDP-Glycosyltransferase/glycogen phosphorylase"/>
    <property type="match status" value="1"/>
</dbReference>
<dbReference type="InterPro" id="IPR050481">
    <property type="entry name" value="UDP-glycosyltransf_plant"/>
</dbReference>
<accession>A0A2S3H2I6</accession>
<evidence type="ECO:0000256" key="3">
    <source>
        <dbReference type="RuleBase" id="RU003718"/>
    </source>
</evidence>